<evidence type="ECO:0000313" key="12">
    <source>
        <dbReference type="EMBL" id="NDV61282.1"/>
    </source>
</evidence>
<feature type="site" description="Electron transfer via tryptophanyl radical" evidence="9">
    <location>
        <position position="355"/>
    </location>
</feature>
<dbReference type="GO" id="GO:0000719">
    <property type="term" value="P:photoreactive repair"/>
    <property type="evidence" value="ECO:0007669"/>
    <property type="project" value="UniProtKB-ARBA"/>
</dbReference>
<comment type="cofactor">
    <cofactor evidence="8">
        <name>FAD</name>
        <dbReference type="ChEBI" id="CHEBI:57692"/>
    </cofactor>
    <text evidence="8">Binds 1 FAD per subunit.</text>
</comment>
<feature type="site" description="Electron transfer via tryptophanyl radical" evidence="9">
    <location>
        <position position="302"/>
    </location>
</feature>
<evidence type="ECO:0000256" key="3">
    <source>
        <dbReference type="ARBA" id="ARBA00014046"/>
    </source>
</evidence>
<dbReference type="InterPro" id="IPR006050">
    <property type="entry name" value="DNA_photolyase_N"/>
</dbReference>
<dbReference type="PRINTS" id="PR00147">
    <property type="entry name" value="DNAPHOTLYASE"/>
</dbReference>
<organism evidence="12 13">
    <name type="scientific">Oceanipulchritudo coccoides</name>
    <dbReference type="NCBI Taxonomy" id="2706888"/>
    <lineage>
        <taxon>Bacteria</taxon>
        <taxon>Pseudomonadati</taxon>
        <taxon>Verrucomicrobiota</taxon>
        <taxon>Opitutia</taxon>
        <taxon>Puniceicoccales</taxon>
        <taxon>Oceanipulchritudinaceae</taxon>
        <taxon>Oceanipulchritudo</taxon>
    </lineage>
</organism>
<dbReference type="SUPFAM" id="SSF52425">
    <property type="entry name" value="Cryptochrome/photolyase, N-terminal domain"/>
    <property type="match status" value="1"/>
</dbReference>
<dbReference type="AlphaFoldDB" id="A0A6B2LYP1"/>
<dbReference type="EMBL" id="JAAGNX010000001">
    <property type="protein sequence ID" value="NDV61282.1"/>
    <property type="molecule type" value="Genomic_DNA"/>
</dbReference>
<dbReference type="GO" id="GO:0071949">
    <property type="term" value="F:FAD binding"/>
    <property type="evidence" value="ECO:0007669"/>
    <property type="project" value="TreeGrafter"/>
</dbReference>
<evidence type="ECO:0000256" key="9">
    <source>
        <dbReference type="PIRSR" id="PIRSR602081-2"/>
    </source>
</evidence>
<proteinExistence type="inferred from homology"/>
<comment type="cofactor">
    <cofactor evidence="1">
        <name>(6R)-5,10-methylene-5,6,7,8-tetrahydrofolate</name>
        <dbReference type="ChEBI" id="CHEBI:15636"/>
    </cofactor>
</comment>
<dbReference type="InterPro" id="IPR036134">
    <property type="entry name" value="Crypto/Photolyase_FAD-like_sf"/>
</dbReference>
<dbReference type="InterPro" id="IPR018394">
    <property type="entry name" value="DNA_photolyase_1_CS_C"/>
</dbReference>
<reference evidence="12 13" key="1">
    <citation type="submission" date="2020-02" db="EMBL/GenBank/DDBJ databases">
        <title>Albibacoteraceae fam. nov., the first described family within the subdivision 4 Verrucomicrobia.</title>
        <authorList>
            <person name="Xi F."/>
        </authorList>
    </citation>
    <scope>NUCLEOTIDE SEQUENCE [LARGE SCALE GENOMIC DNA]</scope>
    <source>
        <strain evidence="12 13">CK1056</strain>
    </source>
</reference>
<dbReference type="Proteomes" id="UP000478417">
    <property type="component" value="Unassembled WGS sequence"/>
</dbReference>
<comment type="caution">
    <text evidence="12">The sequence shown here is derived from an EMBL/GenBank/DDBJ whole genome shotgun (WGS) entry which is preliminary data.</text>
</comment>
<dbReference type="Gene3D" id="1.25.40.80">
    <property type="match status" value="1"/>
</dbReference>
<dbReference type="InterPro" id="IPR005101">
    <property type="entry name" value="Cryptochr/Photolyase_FAD-bd"/>
</dbReference>
<evidence type="ECO:0000256" key="7">
    <source>
        <dbReference type="ARBA" id="ARBA00033999"/>
    </source>
</evidence>
<evidence type="ECO:0000256" key="8">
    <source>
        <dbReference type="PIRSR" id="PIRSR602081-1"/>
    </source>
</evidence>
<dbReference type="EC" id="4.1.99.3" evidence="2"/>
<feature type="domain" description="Photolyase/cryptochrome alpha/beta" evidence="11">
    <location>
        <begin position="2"/>
        <end position="131"/>
    </location>
</feature>
<feature type="site" description="Electron transfer via tryptophanyl radical" evidence="9">
    <location>
        <position position="378"/>
    </location>
</feature>
<dbReference type="PROSITE" id="PS00394">
    <property type="entry name" value="DNA_PHOTOLYASES_1_1"/>
    <property type="match status" value="1"/>
</dbReference>
<keyword evidence="12" id="KW-0456">Lyase</keyword>
<dbReference type="Gene3D" id="3.40.50.620">
    <property type="entry name" value="HUPs"/>
    <property type="match status" value="1"/>
</dbReference>
<evidence type="ECO:0000256" key="6">
    <source>
        <dbReference type="ARBA" id="ARBA00022991"/>
    </source>
</evidence>
<evidence type="ECO:0000313" key="13">
    <source>
        <dbReference type="Proteomes" id="UP000478417"/>
    </source>
</evidence>
<evidence type="ECO:0000259" key="11">
    <source>
        <dbReference type="PROSITE" id="PS51645"/>
    </source>
</evidence>
<evidence type="ECO:0000256" key="2">
    <source>
        <dbReference type="ARBA" id="ARBA00013149"/>
    </source>
</evidence>
<dbReference type="Gene3D" id="1.10.579.10">
    <property type="entry name" value="DNA Cyclobutane Dipyrimidine Photolyase, subunit A, domain 3"/>
    <property type="match status" value="1"/>
</dbReference>
<feature type="binding site" evidence="8">
    <location>
        <begin position="235"/>
        <end position="239"/>
    </location>
    <ligand>
        <name>FAD</name>
        <dbReference type="ChEBI" id="CHEBI:57692"/>
    </ligand>
</feature>
<evidence type="ECO:0000256" key="10">
    <source>
        <dbReference type="RuleBase" id="RU004182"/>
    </source>
</evidence>
<feature type="binding site" evidence="8">
    <location>
        <begin position="368"/>
        <end position="370"/>
    </location>
    <ligand>
        <name>FAD</name>
        <dbReference type="ChEBI" id="CHEBI:57692"/>
    </ligand>
</feature>
<dbReference type="FunFam" id="1.10.579.10:FF:000003">
    <property type="entry name" value="Deoxyribodipyrimidine photo-lyase"/>
    <property type="match status" value="1"/>
</dbReference>
<sequence length="474" mass="54627">MEKVIAWFRQDLRLEDNPAWIRAVESGKGVIPVYIHAQKEAGKWSLGAASKWWLHHALKDVEKQLARFGLRMIYRQGESEAELFALLKETGSRSVLWNRCYEPHRMRIDGRIKSRLKEEGCEVWSGNASLLREPWEVSTQTGNPYKVYTPYSRTCAKMPDHEPLSTTKSPKVPKDWPKGVSLEDLSLLPEISWDKGFHEFWNPTRKGGMGRLGAFLKAPVKHYDTGRDFPSEDGTSRLSPYLHFGQIGPREVAATVRKQTESSGLKTFYRELIWREFAYHVLYHFPDTPEKPLQPKYKRFPWVDEPAHLEAWQKGMTGYPIVDAGMRQLWKVGWMHNRVRMIVGSLLVKHLLHSWEHGAEWFWDTLVDADLASNTLGWQWAGGCGADAAPYFRIFNPITQGEKFDGEGDFIREYVPELAQVSDKYINCPWEMSEGEQIRANCRIGQDYPAPVIDHKAGRERALEALQKLKEADS</sequence>
<accession>A0A6B2LYP1</accession>
<dbReference type="InterPro" id="IPR036155">
    <property type="entry name" value="Crypto/Photolyase_N_sf"/>
</dbReference>
<feature type="binding site" evidence="8">
    <location>
        <position position="268"/>
    </location>
    <ligand>
        <name>FAD</name>
        <dbReference type="ChEBI" id="CHEBI:57692"/>
    </ligand>
</feature>
<evidence type="ECO:0000256" key="5">
    <source>
        <dbReference type="ARBA" id="ARBA00022827"/>
    </source>
</evidence>
<keyword evidence="4 8" id="KW-0285">Flavoprotein</keyword>
<protein>
    <recommendedName>
        <fullName evidence="3">Deoxyribodipyrimidine photo-lyase</fullName>
        <ecNumber evidence="2">4.1.99.3</ecNumber>
    </recommendedName>
</protein>
<dbReference type="PROSITE" id="PS51645">
    <property type="entry name" value="PHR_CRY_ALPHA_BETA"/>
    <property type="match status" value="1"/>
</dbReference>
<dbReference type="RefSeq" id="WP_163962071.1">
    <property type="nucleotide sequence ID" value="NZ_JAAGNX010000001.1"/>
</dbReference>
<dbReference type="Pfam" id="PF00875">
    <property type="entry name" value="DNA_photolyase"/>
    <property type="match status" value="1"/>
</dbReference>
<gene>
    <name evidence="12" type="ORF">G0Q06_02325</name>
</gene>
<comment type="catalytic activity">
    <reaction evidence="7">
        <text>cyclobutadipyrimidine (in DNA) = 2 pyrimidine residues (in DNA).</text>
        <dbReference type="EC" id="4.1.99.3"/>
    </reaction>
</comment>
<name>A0A6B2LYP1_9BACT</name>
<dbReference type="Pfam" id="PF03441">
    <property type="entry name" value="FAD_binding_7"/>
    <property type="match status" value="1"/>
</dbReference>
<dbReference type="InterPro" id="IPR014729">
    <property type="entry name" value="Rossmann-like_a/b/a_fold"/>
</dbReference>
<dbReference type="PANTHER" id="PTHR11455:SF9">
    <property type="entry name" value="CRYPTOCHROME CIRCADIAN CLOCK 5 ISOFORM X1"/>
    <property type="match status" value="1"/>
</dbReference>
<feature type="binding site" evidence="8">
    <location>
        <position position="223"/>
    </location>
    <ligand>
        <name>FAD</name>
        <dbReference type="ChEBI" id="CHEBI:57692"/>
    </ligand>
</feature>
<dbReference type="PANTHER" id="PTHR11455">
    <property type="entry name" value="CRYPTOCHROME"/>
    <property type="match status" value="1"/>
</dbReference>
<evidence type="ECO:0000256" key="4">
    <source>
        <dbReference type="ARBA" id="ARBA00022630"/>
    </source>
</evidence>
<evidence type="ECO:0000256" key="1">
    <source>
        <dbReference type="ARBA" id="ARBA00001932"/>
    </source>
</evidence>
<keyword evidence="5 8" id="KW-0274">FAD</keyword>
<comment type="similarity">
    <text evidence="10">Belongs to the DNA photolyase family.</text>
</comment>
<keyword evidence="13" id="KW-1185">Reference proteome</keyword>
<dbReference type="GO" id="GO:0003677">
    <property type="term" value="F:DNA binding"/>
    <property type="evidence" value="ECO:0007669"/>
    <property type="project" value="TreeGrafter"/>
</dbReference>
<dbReference type="SUPFAM" id="SSF48173">
    <property type="entry name" value="Cryptochrome/photolyase FAD-binding domain"/>
    <property type="match status" value="1"/>
</dbReference>
<dbReference type="InterPro" id="IPR002081">
    <property type="entry name" value="Cryptochrome/DNA_photolyase_1"/>
</dbReference>
<keyword evidence="6 10" id="KW-0157">Chromophore</keyword>
<dbReference type="GO" id="GO:0003904">
    <property type="term" value="F:deoxyribodipyrimidine photo-lyase activity"/>
    <property type="evidence" value="ECO:0007669"/>
    <property type="project" value="UniProtKB-EC"/>
</dbReference>